<dbReference type="InterPro" id="IPR001279">
    <property type="entry name" value="Metallo-B-lactamas"/>
</dbReference>
<dbReference type="InterPro" id="IPR036873">
    <property type="entry name" value="Rhodanese-like_dom_sf"/>
</dbReference>
<evidence type="ECO:0000256" key="1">
    <source>
        <dbReference type="ARBA" id="ARBA00001954"/>
    </source>
</evidence>
<organism evidence="10 11">
    <name type="scientific">OM182 bacterium</name>
    <dbReference type="NCBI Taxonomy" id="2510334"/>
    <lineage>
        <taxon>Bacteria</taxon>
        <taxon>Pseudomonadati</taxon>
        <taxon>Pseudomonadota</taxon>
        <taxon>Gammaproteobacteria</taxon>
        <taxon>OMG group</taxon>
        <taxon>OM182 clade</taxon>
    </lineage>
</organism>
<evidence type="ECO:0000256" key="8">
    <source>
        <dbReference type="ARBA" id="ARBA00023004"/>
    </source>
</evidence>
<keyword evidence="8" id="KW-0408">Iron</keyword>
<keyword evidence="4" id="KW-0809">Transit peptide</keyword>
<dbReference type="GO" id="GO:0016787">
    <property type="term" value="F:hydrolase activity"/>
    <property type="evidence" value="ECO:0007669"/>
    <property type="project" value="UniProtKB-KW"/>
</dbReference>
<evidence type="ECO:0000313" key="11">
    <source>
        <dbReference type="Proteomes" id="UP000320404"/>
    </source>
</evidence>
<keyword evidence="6" id="KW-0007">Acetylation</keyword>
<gene>
    <name evidence="10" type="ORF">EVA69_03530</name>
</gene>
<dbReference type="PROSITE" id="PS50206">
    <property type="entry name" value="RHODANESE_3"/>
    <property type="match status" value="1"/>
</dbReference>
<evidence type="ECO:0000256" key="2">
    <source>
        <dbReference type="ARBA" id="ARBA00006759"/>
    </source>
</evidence>
<dbReference type="GO" id="GO:0046872">
    <property type="term" value="F:metal ion binding"/>
    <property type="evidence" value="ECO:0007669"/>
    <property type="project" value="UniProtKB-KW"/>
</dbReference>
<evidence type="ECO:0000256" key="6">
    <source>
        <dbReference type="ARBA" id="ARBA00022990"/>
    </source>
</evidence>
<dbReference type="SMART" id="SM00849">
    <property type="entry name" value="Lactamase_B"/>
    <property type="match status" value="1"/>
</dbReference>
<evidence type="ECO:0000259" key="9">
    <source>
        <dbReference type="PROSITE" id="PS50206"/>
    </source>
</evidence>
<dbReference type="InterPro" id="IPR036866">
    <property type="entry name" value="RibonucZ/Hydroxyglut_hydro"/>
</dbReference>
<dbReference type="FunFam" id="3.60.15.10:FF:000013">
    <property type="entry name" value="Persulfide dioxygenase ETHE1, mitochondrial"/>
    <property type="match status" value="1"/>
</dbReference>
<keyword evidence="5" id="KW-0223">Dioxygenase</keyword>
<reference evidence="10 11" key="1">
    <citation type="submission" date="2019-02" db="EMBL/GenBank/DDBJ databases">
        <title>Prokaryotic population dynamics and viral predation in marine succession experiment using metagenomics: the confinement effect.</title>
        <authorList>
            <person name="Haro-Moreno J.M."/>
            <person name="Rodriguez-Valera F."/>
            <person name="Lopez-Perez M."/>
        </authorList>
    </citation>
    <scope>NUCLEOTIDE SEQUENCE [LARGE SCALE GENOMIC DNA]</scope>
    <source>
        <strain evidence="10">MED-G158</strain>
    </source>
</reference>
<evidence type="ECO:0000256" key="5">
    <source>
        <dbReference type="ARBA" id="ARBA00022964"/>
    </source>
</evidence>
<dbReference type="PANTHER" id="PTHR43084:SF1">
    <property type="entry name" value="PERSULFIDE DIOXYGENASE ETHE1, MITOCHONDRIAL"/>
    <property type="match status" value="1"/>
</dbReference>
<dbReference type="GO" id="GO:0050313">
    <property type="term" value="F:sulfur dioxygenase activity"/>
    <property type="evidence" value="ECO:0007669"/>
    <property type="project" value="InterPro"/>
</dbReference>
<dbReference type="AlphaFoldDB" id="A0A520S0H2"/>
<feature type="domain" description="Rhodanese" evidence="9">
    <location>
        <begin position="266"/>
        <end position="355"/>
    </location>
</feature>
<dbReference type="Pfam" id="PF00753">
    <property type="entry name" value="Lactamase_B"/>
    <property type="match status" value="1"/>
</dbReference>
<keyword evidence="10" id="KW-0378">Hydrolase</keyword>
<dbReference type="Gene3D" id="3.40.250.10">
    <property type="entry name" value="Rhodanese-like domain"/>
    <property type="match status" value="1"/>
</dbReference>
<proteinExistence type="inferred from homology"/>
<dbReference type="PANTHER" id="PTHR43084">
    <property type="entry name" value="PERSULFIDE DIOXYGENASE ETHE1"/>
    <property type="match status" value="1"/>
</dbReference>
<dbReference type="Gene3D" id="3.60.15.10">
    <property type="entry name" value="Ribonuclease Z/Hydroxyacylglutathione hydrolase-like"/>
    <property type="match status" value="1"/>
</dbReference>
<sequence>MNDNLLFKQLYDQTSGTYTYLLADKVSGQAVLIDSVFEQHNRDYSLIQELELSLIACLETHCHADHVTGAWLLKHRTNCQIAASTDSGIDPLDKSVSHGDENSFGSFALKVIATPGHTDGCVSYLLNDQSMVFTGDTLLIRGCGRTDFQQGSANKLYHSIKELLFALPDDCIVFPAHDYAGRTSSTIGEEKRHNPRIGGQANETDFVGFMENMNLPHPKQLDIAVPANLKAGKPDDDELPRTPRWAPVTTTYSGVLEVAPEWVAANLNGVHVLDVRTQAEIDEESAQIEGAQHIPIDKLGARLDEVPTGKPVMTICRSGKRSVLAFNLLRQTGRDEVANINGGFLRWYGEGLPTS</sequence>
<dbReference type="InterPro" id="IPR001763">
    <property type="entry name" value="Rhodanese-like_dom"/>
</dbReference>
<keyword evidence="7" id="KW-0560">Oxidoreductase</keyword>
<dbReference type="SUPFAM" id="SSF52821">
    <property type="entry name" value="Rhodanese/Cell cycle control phosphatase"/>
    <property type="match status" value="1"/>
</dbReference>
<comment type="similarity">
    <text evidence="2">Belongs to the metallo-beta-lactamase superfamily. Glyoxalase II family.</text>
</comment>
<dbReference type="GO" id="GO:0070813">
    <property type="term" value="P:hydrogen sulfide metabolic process"/>
    <property type="evidence" value="ECO:0007669"/>
    <property type="project" value="TreeGrafter"/>
</dbReference>
<dbReference type="SMART" id="SM00450">
    <property type="entry name" value="RHOD"/>
    <property type="match status" value="1"/>
</dbReference>
<name>A0A520S0H2_9GAMM</name>
<dbReference type="InterPro" id="IPR051682">
    <property type="entry name" value="Mito_Persulfide_Diox"/>
</dbReference>
<dbReference type="InterPro" id="IPR044528">
    <property type="entry name" value="POD-like_MBL-fold"/>
</dbReference>
<accession>A0A520S0H2</accession>
<dbReference type="SUPFAM" id="SSF56281">
    <property type="entry name" value="Metallo-hydrolase/oxidoreductase"/>
    <property type="match status" value="1"/>
</dbReference>
<dbReference type="Pfam" id="PF00581">
    <property type="entry name" value="Rhodanese"/>
    <property type="match status" value="1"/>
</dbReference>
<dbReference type="EMBL" id="SHAH01000041">
    <property type="protein sequence ID" value="RZO75968.1"/>
    <property type="molecule type" value="Genomic_DNA"/>
</dbReference>
<evidence type="ECO:0000256" key="7">
    <source>
        <dbReference type="ARBA" id="ARBA00023002"/>
    </source>
</evidence>
<keyword evidence="3" id="KW-0479">Metal-binding</keyword>
<evidence type="ECO:0000256" key="3">
    <source>
        <dbReference type="ARBA" id="ARBA00022723"/>
    </source>
</evidence>
<evidence type="ECO:0000313" key="10">
    <source>
        <dbReference type="EMBL" id="RZO75968.1"/>
    </source>
</evidence>
<dbReference type="CDD" id="cd07724">
    <property type="entry name" value="POD-like_MBL-fold"/>
    <property type="match status" value="1"/>
</dbReference>
<dbReference type="GO" id="GO:0006749">
    <property type="term" value="P:glutathione metabolic process"/>
    <property type="evidence" value="ECO:0007669"/>
    <property type="project" value="InterPro"/>
</dbReference>
<comment type="cofactor">
    <cofactor evidence="1">
        <name>Fe(2+)</name>
        <dbReference type="ChEBI" id="CHEBI:29033"/>
    </cofactor>
</comment>
<evidence type="ECO:0000256" key="4">
    <source>
        <dbReference type="ARBA" id="ARBA00022946"/>
    </source>
</evidence>
<comment type="caution">
    <text evidence="10">The sequence shown here is derived from an EMBL/GenBank/DDBJ whole genome shotgun (WGS) entry which is preliminary data.</text>
</comment>
<protein>
    <submittedName>
        <fullName evidence="10">MBL fold metallo-hydrolase</fullName>
    </submittedName>
</protein>
<dbReference type="Proteomes" id="UP000320404">
    <property type="component" value="Unassembled WGS sequence"/>
</dbReference>